<feature type="domain" description="ABC transporter" evidence="4">
    <location>
        <begin position="4"/>
        <end position="254"/>
    </location>
</feature>
<sequence>MSILSLQNISKKYPIQRGIFKRTVGYASILRDVSFTVNAGEILAIVGESGCGKSTLARLMMGLEAPSGGQVFYEGKRIDNLSYRRQMPIRRAIQLVFQDPSAALNERFSVGKLLQEPLDIHRIGTKDERMAAVHHALTQVELPPDFSERYPHELSGGQRQRVAIARSIILQPSLLFLDEPLSALDVSLQGQMLALFKKLQQTMELTLVIISHDLGLVEHFSTRTLVLHYGEIAELRDTAELFAAPEHDYTKTLLASIPNQMGKTRF</sequence>
<dbReference type="GO" id="GO:0055085">
    <property type="term" value="P:transmembrane transport"/>
    <property type="evidence" value="ECO:0007669"/>
    <property type="project" value="UniProtKB-ARBA"/>
</dbReference>
<keyword evidence="3 5" id="KW-0067">ATP-binding</keyword>
<name>A0A6N7EVN9_9GAMM</name>
<evidence type="ECO:0000313" key="5">
    <source>
        <dbReference type="EMBL" id="MPV85137.1"/>
    </source>
</evidence>
<dbReference type="InterPro" id="IPR050319">
    <property type="entry name" value="ABC_transp_ATP-bind"/>
</dbReference>
<evidence type="ECO:0000256" key="3">
    <source>
        <dbReference type="ARBA" id="ARBA00022840"/>
    </source>
</evidence>
<keyword evidence="6" id="KW-1185">Reference proteome</keyword>
<accession>A0A6N7EVN9</accession>
<reference evidence="5 6" key="1">
    <citation type="submission" date="2019-10" db="EMBL/GenBank/DDBJ databases">
        <title>Cardiobacteriales fam. a chemoheterotrophic member of the order Cardiobacteriales, and proposal of Cardiobacteriales fam. nov.</title>
        <authorList>
            <person name="Wang C."/>
        </authorList>
    </citation>
    <scope>NUCLEOTIDE SEQUENCE [LARGE SCALE GENOMIC DNA]</scope>
    <source>
        <strain evidence="5 6">ML27</strain>
    </source>
</reference>
<evidence type="ECO:0000256" key="1">
    <source>
        <dbReference type="ARBA" id="ARBA00022448"/>
    </source>
</evidence>
<protein>
    <submittedName>
        <fullName evidence="5">ATP-binding cassette domain-containing protein</fullName>
    </submittedName>
</protein>
<dbReference type="Proteomes" id="UP000471298">
    <property type="component" value="Unassembled WGS sequence"/>
</dbReference>
<comment type="caution">
    <text evidence="5">The sequence shown here is derived from an EMBL/GenBank/DDBJ whole genome shotgun (WGS) entry which is preliminary data.</text>
</comment>
<dbReference type="InParanoid" id="A0A6N7EVN9"/>
<dbReference type="SMART" id="SM00382">
    <property type="entry name" value="AAA"/>
    <property type="match status" value="1"/>
</dbReference>
<evidence type="ECO:0000256" key="2">
    <source>
        <dbReference type="ARBA" id="ARBA00022741"/>
    </source>
</evidence>
<dbReference type="GO" id="GO:0016887">
    <property type="term" value="F:ATP hydrolysis activity"/>
    <property type="evidence" value="ECO:0007669"/>
    <property type="project" value="InterPro"/>
</dbReference>
<dbReference type="InterPro" id="IPR027417">
    <property type="entry name" value="P-loop_NTPase"/>
</dbReference>
<gene>
    <name evidence="5" type="ORF">GCU85_00115</name>
</gene>
<keyword evidence="2" id="KW-0547">Nucleotide-binding</keyword>
<dbReference type="AlphaFoldDB" id="A0A6N7EVN9"/>
<organism evidence="5 6">
    <name type="scientific">Ostreibacterium oceani</name>
    <dbReference type="NCBI Taxonomy" id="2654998"/>
    <lineage>
        <taxon>Bacteria</taxon>
        <taxon>Pseudomonadati</taxon>
        <taxon>Pseudomonadota</taxon>
        <taxon>Gammaproteobacteria</taxon>
        <taxon>Cardiobacteriales</taxon>
        <taxon>Ostreibacteriaceae</taxon>
        <taxon>Ostreibacterium</taxon>
    </lineage>
</organism>
<evidence type="ECO:0000313" key="6">
    <source>
        <dbReference type="Proteomes" id="UP000471298"/>
    </source>
</evidence>
<dbReference type="RefSeq" id="WP_152808105.1">
    <property type="nucleotide sequence ID" value="NZ_WHNW01000001.1"/>
</dbReference>
<dbReference type="PROSITE" id="PS50893">
    <property type="entry name" value="ABC_TRANSPORTER_2"/>
    <property type="match status" value="1"/>
</dbReference>
<dbReference type="InterPro" id="IPR017871">
    <property type="entry name" value="ABC_transporter-like_CS"/>
</dbReference>
<dbReference type="SUPFAM" id="SSF52540">
    <property type="entry name" value="P-loop containing nucleoside triphosphate hydrolases"/>
    <property type="match status" value="1"/>
</dbReference>
<dbReference type="GO" id="GO:0005524">
    <property type="term" value="F:ATP binding"/>
    <property type="evidence" value="ECO:0007669"/>
    <property type="project" value="UniProtKB-KW"/>
</dbReference>
<keyword evidence="1" id="KW-0813">Transport</keyword>
<proteinExistence type="predicted"/>
<dbReference type="InterPro" id="IPR003439">
    <property type="entry name" value="ABC_transporter-like_ATP-bd"/>
</dbReference>
<dbReference type="PROSITE" id="PS00211">
    <property type="entry name" value="ABC_TRANSPORTER_1"/>
    <property type="match status" value="1"/>
</dbReference>
<dbReference type="InterPro" id="IPR003593">
    <property type="entry name" value="AAA+_ATPase"/>
</dbReference>
<dbReference type="EMBL" id="WHNW01000001">
    <property type="protein sequence ID" value="MPV85137.1"/>
    <property type="molecule type" value="Genomic_DNA"/>
</dbReference>
<dbReference type="CDD" id="cd03257">
    <property type="entry name" value="ABC_NikE_OppD_transporters"/>
    <property type="match status" value="1"/>
</dbReference>
<evidence type="ECO:0000259" key="4">
    <source>
        <dbReference type="PROSITE" id="PS50893"/>
    </source>
</evidence>
<dbReference type="Pfam" id="PF00005">
    <property type="entry name" value="ABC_tran"/>
    <property type="match status" value="1"/>
</dbReference>
<dbReference type="Gene3D" id="3.40.50.300">
    <property type="entry name" value="P-loop containing nucleotide triphosphate hydrolases"/>
    <property type="match status" value="1"/>
</dbReference>
<dbReference type="PANTHER" id="PTHR43776">
    <property type="entry name" value="TRANSPORT ATP-BINDING PROTEIN"/>
    <property type="match status" value="1"/>
</dbReference>